<evidence type="ECO:0000313" key="3">
    <source>
        <dbReference type="EMBL" id="GAA4553930.1"/>
    </source>
</evidence>
<dbReference type="InterPro" id="IPR042099">
    <property type="entry name" value="ANL_N_sf"/>
</dbReference>
<name>A0ABP8RZK0_9PSEU</name>
<dbReference type="Gene3D" id="3.40.50.12780">
    <property type="entry name" value="N-terminal domain of ligase-like"/>
    <property type="match status" value="1"/>
</dbReference>
<evidence type="ECO:0000259" key="2">
    <source>
        <dbReference type="Pfam" id="PF13193"/>
    </source>
</evidence>
<keyword evidence="4" id="KW-1185">Reference proteome</keyword>
<protein>
    <submittedName>
        <fullName evidence="3">ATP-dependent acyl-CoA ligase</fullName>
    </submittedName>
</protein>
<organism evidence="3 4">
    <name type="scientific">Pseudonocardia xishanensis</name>
    <dbReference type="NCBI Taxonomy" id="630995"/>
    <lineage>
        <taxon>Bacteria</taxon>
        <taxon>Bacillati</taxon>
        <taxon>Actinomycetota</taxon>
        <taxon>Actinomycetes</taxon>
        <taxon>Pseudonocardiales</taxon>
        <taxon>Pseudonocardiaceae</taxon>
        <taxon>Pseudonocardia</taxon>
    </lineage>
</organism>
<dbReference type="InterPro" id="IPR020845">
    <property type="entry name" value="AMP-binding_CS"/>
</dbReference>
<evidence type="ECO:0000259" key="1">
    <source>
        <dbReference type="Pfam" id="PF00501"/>
    </source>
</evidence>
<feature type="domain" description="AMP-dependent synthetase/ligase" evidence="1">
    <location>
        <begin position="16"/>
        <end position="360"/>
    </location>
</feature>
<dbReference type="InterPro" id="IPR025110">
    <property type="entry name" value="AMP-bd_C"/>
</dbReference>
<dbReference type="InterPro" id="IPR045851">
    <property type="entry name" value="AMP-bd_C_sf"/>
</dbReference>
<gene>
    <name evidence="3" type="ORF">GCM10023175_50910</name>
</gene>
<evidence type="ECO:0000313" key="4">
    <source>
        <dbReference type="Proteomes" id="UP001501598"/>
    </source>
</evidence>
<dbReference type="InterPro" id="IPR000873">
    <property type="entry name" value="AMP-dep_synth/lig_dom"/>
</dbReference>
<dbReference type="PROSITE" id="PS00455">
    <property type="entry name" value="AMP_BINDING"/>
    <property type="match status" value="1"/>
</dbReference>
<dbReference type="Gene3D" id="3.30.300.30">
    <property type="match status" value="1"/>
</dbReference>
<dbReference type="PANTHER" id="PTHR43767:SF1">
    <property type="entry name" value="NONRIBOSOMAL PEPTIDE SYNTHASE PES1 (EUROFUNG)-RELATED"/>
    <property type="match status" value="1"/>
</dbReference>
<feature type="domain" description="AMP-binding enzyme C-terminal" evidence="2">
    <location>
        <begin position="427"/>
        <end position="502"/>
    </location>
</feature>
<dbReference type="InterPro" id="IPR050237">
    <property type="entry name" value="ATP-dep_AMP-bd_enzyme"/>
</dbReference>
<dbReference type="Pfam" id="PF13193">
    <property type="entry name" value="AMP-binding_C"/>
    <property type="match status" value="1"/>
</dbReference>
<sequence length="514" mass="54091">MERLTDWTTLARRWDQAVAAVPEASFLEFAPSEGEGSSWTYAEFDAVVEGTRRALGAQGVRPGDTVQLVLPNHPAFVATLLAAARGGWTVVPCDPRSTPAELARQAARTGAVIAVCGPTQAAAYRASGTALPIVSVAAQDTGVPAAAGSAGPGHAPADPTVPLSLMFTSGTTSAPKMVEVTQANYAFAGDVMAAAAGLRPGSRFLVVLPLFHANAQYYSVAASISAGATVVLADGFSASRFLQQAERLRATHASLFAAPIRMILARAEPVALTRPLENVWFSQNLTGDEYERFAALVGCRPRQIYGMTETAPAVLMSRRLNLTPTTIGTPTPGCHVRLRDPDADAPPAPGDTGRIQVGGFPGLSLFRAYRDDPTATASTFVERGPDGFTWMDTGDLGRLTDDGEVEFVGRGGDLLKVAGENVSVVAIEAALVEHPDVLDAAVVGMPDPVRDEVAVAFVVPTADAPPTLADDLTLWCAEHLSGPRLPREIHVVEDLPRTAVGKIQRFRLVERSTG</sequence>
<dbReference type="Proteomes" id="UP001501598">
    <property type="component" value="Unassembled WGS sequence"/>
</dbReference>
<keyword evidence="3" id="KW-0436">Ligase</keyword>
<dbReference type="EMBL" id="BAABGT010000078">
    <property type="protein sequence ID" value="GAA4553930.1"/>
    <property type="molecule type" value="Genomic_DNA"/>
</dbReference>
<dbReference type="SUPFAM" id="SSF56801">
    <property type="entry name" value="Acetyl-CoA synthetase-like"/>
    <property type="match status" value="1"/>
</dbReference>
<accession>A0ABP8RZK0</accession>
<dbReference type="GO" id="GO:0016874">
    <property type="term" value="F:ligase activity"/>
    <property type="evidence" value="ECO:0007669"/>
    <property type="project" value="UniProtKB-KW"/>
</dbReference>
<dbReference type="PANTHER" id="PTHR43767">
    <property type="entry name" value="LONG-CHAIN-FATTY-ACID--COA LIGASE"/>
    <property type="match status" value="1"/>
</dbReference>
<comment type="caution">
    <text evidence="3">The sequence shown here is derived from an EMBL/GenBank/DDBJ whole genome shotgun (WGS) entry which is preliminary data.</text>
</comment>
<dbReference type="RefSeq" id="WP_345423626.1">
    <property type="nucleotide sequence ID" value="NZ_BAABGT010000078.1"/>
</dbReference>
<reference evidence="4" key="1">
    <citation type="journal article" date="2019" name="Int. J. Syst. Evol. Microbiol.">
        <title>The Global Catalogue of Microorganisms (GCM) 10K type strain sequencing project: providing services to taxonomists for standard genome sequencing and annotation.</title>
        <authorList>
            <consortium name="The Broad Institute Genomics Platform"/>
            <consortium name="The Broad Institute Genome Sequencing Center for Infectious Disease"/>
            <person name="Wu L."/>
            <person name="Ma J."/>
        </authorList>
    </citation>
    <scope>NUCLEOTIDE SEQUENCE [LARGE SCALE GENOMIC DNA]</scope>
    <source>
        <strain evidence="4">JCM 17906</strain>
    </source>
</reference>
<proteinExistence type="predicted"/>
<dbReference type="Pfam" id="PF00501">
    <property type="entry name" value="AMP-binding"/>
    <property type="match status" value="1"/>
</dbReference>